<name>A0ABQ5C925_9ASTR</name>
<dbReference type="PANTHER" id="PTHR24559">
    <property type="entry name" value="TRANSPOSON TY3-I GAG-POL POLYPROTEIN"/>
    <property type="match status" value="1"/>
</dbReference>
<feature type="compositionally biased region" description="Low complexity" evidence="1">
    <location>
        <begin position="40"/>
        <end position="51"/>
    </location>
</feature>
<dbReference type="InterPro" id="IPR043502">
    <property type="entry name" value="DNA/RNA_pol_sf"/>
</dbReference>
<evidence type="ECO:0000313" key="5">
    <source>
        <dbReference type="Proteomes" id="UP001151760"/>
    </source>
</evidence>
<dbReference type="Gene3D" id="3.10.10.10">
    <property type="entry name" value="HIV Type 1 Reverse Transcriptase, subunit A, domain 1"/>
    <property type="match status" value="2"/>
</dbReference>
<accession>A0ABQ5C925</accession>
<feature type="compositionally biased region" description="Polar residues" evidence="1">
    <location>
        <begin position="30"/>
        <end position="39"/>
    </location>
</feature>
<feature type="domain" description="Reverse transcriptase" evidence="2">
    <location>
        <begin position="437"/>
        <end position="549"/>
    </location>
</feature>
<dbReference type="SUPFAM" id="SSF56672">
    <property type="entry name" value="DNA/RNA polymerases"/>
    <property type="match status" value="2"/>
</dbReference>
<dbReference type="InterPro" id="IPR053134">
    <property type="entry name" value="RNA-dir_DNA_polymerase"/>
</dbReference>
<protein>
    <submittedName>
        <fullName evidence="4">Retrovirus-related pol polyprotein from transposon TNT 1-94</fullName>
    </submittedName>
</protein>
<dbReference type="Gene3D" id="3.30.70.270">
    <property type="match status" value="1"/>
</dbReference>
<dbReference type="Pfam" id="PF00078">
    <property type="entry name" value="RVT_1"/>
    <property type="match status" value="1"/>
</dbReference>
<dbReference type="CDD" id="cd01647">
    <property type="entry name" value="RT_LTR"/>
    <property type="match status" value="1"/>
</dbReference>
<dbReference type="EMBL" id="BQNB010013976">
    <property type="protein sequence ID" value="GJT22533.1"/>
    <property type="molecule type" value="Genomic_DNA"/>
</dbReference>
<dbReference type="InterPro" id="IPR043128">
    <property type="entry name" value="Rev_trsase/Diguanyl_cyclase"/>
</dbReference>
<proteinExistence type="predicted"/>
<dbReference type="InterPro" id="IPR000477">
    <property type="entry name" value="RT_dom"/>
</dbReference>
<gene>
    <name evidence="4" type="ORF">Tco_0892470</name>
</gene>
<dbReference type="PANTHER" id="PTHR24559:SF427">
    <property type="entry name" value="RNA-DIRECTED DNA POLYMERASE"/>
    <property type="match status" value="1"/>
</dbReference>
<reference evidence="4" key="1">
    <citation type="journal article" date="2022" name="Int. J. Mol. Sci.">
        <title>Draft Genome of Tanacetum Coccineum: Genomic Comparison of Closely Related Tanacetum-Family Plants.</title>
        <authorList>
            <person name="Yamashiro T."/>
            <person name="Shiraishi A."/>
            <person name="Nakayama K."/>
            <person name="Satake H."/>
        </authorList>
    </citation>
    <scope>NUCLEOTIDE SEQUENCE</scope>
</reference>
<feature type="domain" description="Reverse transcriptase Ty1/copia-type" evidence="3">
    <location>
        <begin position="117"/>
        <end position="314"/>
    </location>
</feature>
<reference evidence="4" key="2">
    <citation type="submission" date="2022-01" db="EMBL/GenBank/DDBJ databases">
        <authorList>
            <person name="Yamashiro T."/>
            <person name="Shiraishi A."/>
            <person name="Satake H."/>
            <person name="Nakayama K."/>
        </authorList>
    </citation>
    <scope>NUCLEOTIDE SEQUENCE</scope>
</reference>
<sequence>MMSMIELESLFGPLFDKLLNGTTQVVSKSSAVTTADAPNQRQQQHTTPSTSTTIAAYTHPLNIQTTHETTSQAPTVTGTENIIQTETNKENAQVEEDKFINIFSTLIQEIGETSSRHEGIKFEESFALVSRLEVVQLFVVYVAHKSFPIYQMDVKTTFLNGPLKEEVYINKPDGFVDPHHPDKFYHLKKALYGLKQALKAWYDELSDFLVSKGFSKGSIDPTLFITKKREDILLVQIYVDDIIFGSMNPKLSKRFKKLMHNKFEISMMGELKFFLGIQIHQSPRGIFINQAKYAQEILKKHGMTSCDNVGTPMATKPLDADLSGTPVDQKNIVERGIVELFFVGTEYQLADLFTKALPEDSFKYLVKRLGMRCFTPEELEVRSRGSDFDIPVVFSLVIALLRNKEQLQEMLENGFIRPSVSPWGAPVLFVKKKDGDALGLDLRSGYHQLRVREQDISKTAFRTRYGHYEFLVMPFGLTNAPAVFMDLMNRIFHEYLDKFVIVFIDDILIYSKSEEEHEQHLRIVLEVLRQKKLYAKFSKCEFWLQQSRFPWSYCICRRHHYGSIKVERLDVELCVRGSGGYWASMRIESNLMLQIKEAQRDDGICVPNDQALREKVKIEHQRASGLLQPLEISYVKWDEISWISLMVCLYLRKTDAIWVVLIGLTSLLHFLPYGDTYGIRSEFTSRFGIVYQKLAGNSS</sequence>
<evidence type="ECO:0000259" key="3">
    <source>
        <dbReference type="Pfam" id="PF07727"/>
    </source>
</evidence>
<keyword evidence="5" id="KW-1185">Reference proteome</keyword>
<evidence type="ECO:0000256" key="1">
    <source>
        <dbReference type="SAM" id="MobiDB-lite"/>
    </source>
</evidence>
<evidence type="ECO:0000259" key="2">
    <source>
        <dbReference type="Pfam" id="PF00078"/>
    </source>
</evidence>
<dbReference type="InterPro" id="IPR013103">
    <property type="entry name" value="RVT_2"/>
</dbReference>
<dbReference type="Proteomes" id="UP001151760">
    <property type="component" value="Unassembled WGS sequence"/>
</dbReference>
<organism evidence="4 5">
    <name type="scientific">Tanacetum coccineum</name>
    <dbReference type="NCBI Taxonomy" id="301880"/>
    <lineage>
        <taxon>Eukaryota</taxon>
        <taxon>Viridiplantae</taxon>
        <taxon>Streptophyta</taxon>
        <taxon>Embryophyta</taxon>
        <taxon>Tracheophyta</taxon>
        <taxon>Spermatophyta</taxon>
        <taxon>Magnoliopsida</taxon>
        <taxon>eudicotyledons</taxon>
        <taxon>Gunneridae</taxon>
        <taxon>Pentapetalae</taxon>
        <taxon>asterids</taxon>
        <taxon>campanulids</taxon>
        <taxon>Asterales</taxon>
        <taxon>Asteraceae</taxon>
        <taxon>Asteroideae</taxon>
        <taxon>Anthemideae</taxon>
        <taxon>Anthemidinae</taxon>
        <taxon>Tanacetum</taxon>
    </lineage>
</organism>
<feature type="region of interest" description="Disordered" evidence="1">
    <location>
        <begin position="30"/>
        <end position="51"/>
    </location>
</feature>
<dbReference type="Pfam" id="PF07727">
    <property type="entry name" value="RVT_2"/>
    <property type="match status" value="1"/>
</dbReference>
<evidence type="ECO:0000313" key="4">
    <source>
        <dbReference type="EMBL" id="GJT22533.1"/>
    </source>
</evidence>
<comment type="caution">
    <text evidence="4">The sequence shown here is derived from an EMBL/GenBank/DDBJ whole genome shotgun (WGS) entry which is preliminary data.</text>
</comment>